<evidence type="ECO:0000313" key="1">
    <source>
        <dbReference type="EMBL" id="GGO37216.1"/>
    </source>
</evidence>
<name>A0A917YMG7_9RHOB</name>
<dbReference type="EMBL" id="BMLP01000008">
    <property type="protein sequence ID" value="GGO37216.1"/>
    <property type="molecule type" value="Genomic_DNA"/>
</dbReference>
<comment type="caution">
    <text evidence="1">The sequence shown here is derived from an EMBL/GenBank/DDBJ whole genome shotgun (WGS) entry which is preliminary data.</text>
</comment>
<dbReference type="AlphaFoldDB" id="A0A917YMG7"/>
<evidence type="ECO:0000313" key="2">
    <source>
        <dbReference type="Proteomes" id="UP000598196"/>
    </source>
</evidence>
<dbReference type="RefSeq" id="WP_146288049.1">
    <property type="nucleotide sequence ID" value="NZ_BMLP01000008.1"/>
</dbReference>
<dbReference type="OrthoDB" id="7866182at2"/>
<protein>
    <submittedName>
        <fullName evidence="1">Uncharacterized protein</fullName>
    </submittedName>
</protein>
<reference evidence="1 2" key="1">
    <citation type="journal article" date="2014" name="Int. J. Syst. Evol. Microbiol.">
        <title>Complete genome sequence of Corynebacterium casei LMG S-19264T (=DSM 44701T), isolated from a smear-ripened cheese.</title>
        <authorList>
            <consortium name="US DOE Joint Genome Institute (JGI-PGF)"/>
            <person name="Walter F."/>
            <person name="Albersmeier A."/>
            <person name="Kalinowski J."/>
            <person name="Ruckert C."/>
        </authorList>
    </citation>
    <scope>NUCLEOTIDE SEQUENCE [LARGE SCALE GENOMIC DNA]</scope>
    <source>
        <strain evidence="1 2">CGMCC 1.7029</strain>
    </source>
</reference>
<gene>
    <name evidence="1" type="ORF">GCM10010991_32530</name>
</gene>
<accession>A0A917YMG7</accession>
<organism evidence="1 2">
    <name type="scientific">Gemmobacter aquaticus</name>
    <dbReference type="NCBI Taxonomy" id="490185"/>
    <lineage>
        <taxon>Bacteria</taxon>
        <taxon>Pseudomonadati</taxon>
        <taxon>Pseudomonadota</taxon>
        <taxon>Alphaproteobacteria</taxon>
        <taxon>Rhodobacterales</taxon>
        <taxon>Paracoccaceae</taxon>
        <taxon>Gemmobacter</taxon>
    </lineage>
</organism>
<proteinExistence type="predicted"/>
<sequence length="257" mass="27410">MIELDIDLPQGALLNGCAAELSAAITACGGTWLHGDEASLRLADDGETLIGWRSMDGLREALPIKPNEGHGRLALTETGQGLRCVSGENCGFHLAELTEQVETFSMAVFFHADPQAEPRTLLTLNGEGRGRGSSYLFLSDNGDGLVVKDTGQCLSLEVPGPSGAAGLRVLIVTVSGDRVALQEGFGEIHTARGTRPDLPTPASLFIGARSHRGGLQKTLGASVIEDVMFWPGVSLLMPRNARDEGHQARLERFALWR</sequence>
<dbReference type="Proteomes" id="UP000598196">
    <property type="component" value="Unassembled WGS sequence"/>
</dbReference>
<keyword evidence="2" id="KW-1185">Reference proteome</keyword>